<comment type="similarity">
    <text evidence="1">Belongs to the UPF0177 family.</text>
</comment>
<proteinExistence type="inferred from homology"/>
<evidence type="ECO:0000256" key="2">
    <source>
        <dbReference type="SAM" id="Phobius"/>
    </source>
</evidence>
<dbReference type="Proteomes" id="UP000178622">
    <property type="component" value="Unassembled WGS sequence"/>
</dbReference>
<dbReference type="AlphaFoldDB" id="A0A1E8GR28"/>
<evidence type="ECO:0000313" key="4">
    <source>
        <dbReference type="EMBL" id="OFI50083.1"/>
    </source>
</evidence>
<dbReference type="STRING" id="1859473.BG261_10595"/>
<evidence type="ECO:0000259" key="3">
    <source>
        <dbReference type="Pfam" id="PF02517"/>
    </source>
</evidence>
<protein>
    <recommendedName>
        <fullName evidence="3">CAAX prenyl protease 2/Lysostaphin resistance protein A-like domain-containing protein</fullName>
    </recommendedName>
</protein>
<feature type="transmembrane region" description="Helical" evidence="2">
    <location>
        <begin position="125"/>
        <end position="143"/>
    </location>
</feature>
<keyword evidence="2" id="KW-1133">Transmembrane helix</keyword>
<keyword evidence="5" id="KW-1185">Reference proteome</keyword>
<name>A0A1E8GR28_9LACT</name>
<accession>A0A1E8GR28</accession>
<dbReference type="PANTHER" id="PTHR36435:SF1">
    <property type="entry name" value="CAAX AMINO TERMINAL PROTEASE FAMILY PROTEIN"/>
    <property type="match status" value="1"/>
</dbReference>
<keyword evidence="2" id="KW-0472">Membrane</keyword>
<sequence length="224" mass="25078">MNILKKIINFLKIVIWKANWIGLFILSQVPMVLLTLVPKFTSPPISNIIFIIGLLITIIATYYYAIYLQIIPKINIYYFKLGKIAQGFIILFIASAASGIISQFLGSTDTANQTTLNELMSKVPFYAFALATISAGFFEELVFRAGIFELLLPKHPKTAVIVSMLIFALLHIHGSSDLLSLIPYLAMSAALTIPYYKHRNIYVNMSVHALWNCMVTFATMSMLG</sequence>
<feature type="transmembrane region" description="Helical" evidence="2">
    <location>
        <begin position="44"/>
        <end position="66"/>
    </location>
</feature>
<keyword evidence="2" id="KW-0812">Transmembrane</keyword>
<feature type="transmembrane region" description="Helical" evidence="2">
    <location>
        <begin position="20"/>
        <end position="38"/>
    </location>
</feature>
<feature type="domain" description="CAAX prenyl protease 2/Lysostaphin resistance protein A-like" evidence="3">
    <location>
        <begin position="125"/>
        <end position="214"/>
    </location>
</feature>
<feature type="transmembrane region" description="Helical" evidence="2">
    <location>
        <begin position="155"/>
        <end position="172"/>
    </location>
</feature>
<organism evidence="4 5">
    <name type="scientific">Floricoccus tropicus</name>
    <dbReference type="NCBI Taxonomy" id="1859473"/>
    <lineage>
        <taxon>Bacteria</taxon>
        <taxon>Bacillati</taxon>
        <taxon>Bacillota</taxon>
        <taxon>Bacilli</taxon>
        <taxon>Lactobacillales</taxon>
        <taxon>Streptococcaceae</taxon>
        <taxon>Floricoccus</taxon>
    </lineage>
</organism>
<comment type="caution">
    <text evidence="4">The sequence shown here is derived from an EMBL/GenBank/DDBJ whole genome shotgun (WGS) entry which is preliminary data.</text>
</comment>
<dbReference type="Pfam" id="PF02517">
    <property type="entry name" value="Rce1-like"/>
    <property type="match status" value="1"/>
</dbReference>
<evidence type="ECO:0000256" key="1">
    <source>
        <dbReference type="ARBA" id="ARBA00009067"/>
    </source>
</evidence>
<feature type="transmembrane region" description="Helical" evidence="2">
    <location>
        <begin position="87"/>
        <end position="105"/>
    </location>
</feature>
<dbReference type="InterPro" id="IPR052710">
    <property type="entry name" value="CAAX_protease"/>
</dbReference>
<dbReference type="PANTHER" id="PTHR36435">
    <property type="entry name" value="SLR1288 PROTEIN"/>
    <property type="match status" value="1"/>
</dbReference>
<dbReference type="EMBL" id="MKIR01000004">
    <property type="protein sequence ID" value="OFI50083.1"/>
    <property type="molecule type" value="Genomic_DNA"/>
</dbReference>
<dbReference type="RefSeq" id="WP_070791759.1">
    <property type="nucleotide sequence ID" value="NZ_MKIR01000004.1"/>
</dbReference>
<reference evidence="5" key="1">
    <citation type="submission" date="2016-09" db="EMBL/GenBank/DDBJ databases">
        <title>Draft genome sequence of a novel species of the family Streptococcaceae isolated from flowers.</title>
        <authorList>
            <person name="Chuah L.-O."/>
            <person name="Yap K.-P."/>
            <person name="Thong K.L."/>
            <person name="Liong M.T."/>
            <person name="Ahmad R."/>
            <person name="Rusul G."/>
        </authorList>
    </citation>
    <scope>NUCLEOTIDE SEQUENCE [LARGE SCALE GENOMIC DNA]</scope>
    <source>
        <strain evidence="5">DF1</strain>
    </source>
</reference>
<gene>
    <name evidence="4" type="ORF">BG261_10595</name>
</gene>
<feature type="transmembrane region" description="Helical" evidence="2">
    <location>
        <begin position="203"/>
        <end position="223"/>
    </location>
</feature>
<evidence type="ECO:0000313" key="5">
    <source>
        <dbReference type="Proteomes" id="UP000178622"/>
    </source>
</evidence>
<dbReference type="OrthoDB" id="8607342at2"/>
<dbReference type="InterPro" id="IPR003675">
    <property type="entry name" value="Rce1/LyrA-like_dom"/>
</dbReference>
<dbReference type="GO" id="GO:0080120">
    <property type="term" value="P:CAAX-box protein maturation"/>
    <property type="evidence" value="ECO:0007669"/>
    <property type="project" value="UniProtKB-ARBA"/>
</dbReference>
<dbReference type="GO" id="GO:0004175">
    <property type="term" value="F:endopeptidase activity"/>
    <property type="evidence" value="ECO:0007669"/>
    <property type="project" value="UniProtKB-ARBA"/>
</dbReference>